<evidence type="ECO:0000259" key="2">
    <source>
        <dbReference type="Pfam" id="PF01882"/>
    </source>
</evidence>
<comment type="caution">
    <text evidence="3">The sequence shown here is derived from an EMBL/GenBank/DDBJ whole genome shotgun (WGS) entry which is preliminary data.</text>
</comment>
<dbReference type="RefSeq" id="WP_124778751.1">
    <property type="nucleotide sequence ID" value="NZ_QGTA01000095.1"/>
</dbReference>
<evidence type="ECO:0000256" key="1">
    <source>
        <dbReference type="SAM" id="Phobius"/>
    </source>
</evidence>
<dbReference type="Proteomes" id="UP000274694">
    <property type="component" value="Unassembled WGS sequence"/>
</dbReference>
<evidence type="ECO:0000313" key="3">
    <source>
        <dbReference type="EMBL" id="RQW97352.1"/>
    </source>
</evidence>
<keyword evidence="1" id="KW-0472">Membrane</keyword>
<keyword evidence="1" id="KW-1133">Transmembrane helix</keyword>
<feature type="transmembrane region" description="Helical" evidence="1">
    <location>
        <begin position="7"/>
        <end position="25"/>
    </location>
</feature>
<reference evidence="3 4" key="1">
    <citation type="submission" date="2018-05" db="EMBL/GenBank/DDBJ databases">
        <title>Micromonospora from Atacama Desert.</title>
        <authorList>
            <person name="Carro L."/>
            <person name="Goodfellow M."/>
            <person name="Klenk H.-P."/>
        </authorList>
    </citation>
    <scope>NUCLEOTIDE SEQUENCE [LARGE SCALE GENOMIC DNA]</scope>
    <source>
        <strain evidence="3 4">LB41</strain>
    </source>
</reference>
<gene>
    <name evidence="3" type="ORF">DLJ60_02920</name>
</gene>
<dbReference type="Pfam" id="PF01882">
    <property type="entry name" value="DUF58"/>
    <property type="match status" value="1"/>
</dbReference>
<feature type="transmembrane region" description="Helical" evidence="1">
    <location>
        <begin position="31"/>
        <end position="49"/>
    </location>
</feature>
<dbReference type="InterPro" id="IPR002881">
    <property type="entry name" value="DUF58"/>
</dbReference>
<name>A0ABX9YAB3_MICCH</name>
<protein>
    <submittedName>
        <fullName evidence="3">DUF58 domain-containing protein</fullName>
    </submittedName>
</protein>
<accession>A0ABX9YAB3</accession>
<sequence length="336" mass="35340">MGITARGIGLLVAALVLLGVGFRYAYPELTVLGAAAGVAVGYGVVNAAWRPRLSVARRADPDRVARGEPAAMELTVRNTGRLRAANLVAEDRCAGALVPVPLLRLRPGRDTVVRYDVPTHRRGVVPVGPLRVVRRDPLGLVALARGYGGTVPVWVHPRIHPLSAVPTGAGRSLDGRTDSVPHGSITFDSLREYVVGDELRRVHWRTSARVGELMVREDLPVQLLLVVPAEVEPEGAAGPLDRLAAVELADAGPDVLPAATGRLRRDRLGDTLVFLTGPGGRDELGHVGALRGAYPSVVVGMFGADGPTAAGATGLTVLDAADGAAFAAEWDGIRRW</sequence>
<dbReference type="PANTHER" id="PTHR34351">
    <property type="entry name" value="SLR1927 PROTEIN-RELATED"/>
    <property type="match status" value="1"/>
</dbReference>
<dbReference type="EMBL" id="QGTA01000095">
    <property type="protein sequence ID" value="RQW97352.1"/>
    <property type="molecule type" value="Genomic_DNA"/>
</dbReference>
<dbReference type="PANTHER" id="PTHR34351:SF1">
    <property type="entry name" value="SLR1927 PROTEIN"/>
    <property type="match status" value="1"/>
</dbReference>
<organism evidence="3 4">
    <name type="scientific">Micromonospora chalcea</name>
    <dbReference type="NCBI Taxonomy" id="1874"/>
    <lineage>
        <taxon>Bacteria</taxon>
        <taxon>Bacillati</taxon>
        <taxon>Actinomycetota</taxon>
        <taxon>Actinomycetes</taxon>
        <taxon>Micromonosporales</taxon>
        <taxon>Micromonosporaceae</taxon>
        <taxon>Micromonospora</taxon>
    </lineage>
</organism>
<keyword evidence="4" id="KW-1185">Reference proteome</keyword>
<feature type="domain" description="DUF58" evidence="2">
    <location>
        <begin position="190"/>
        <end position="217"/>
    </location>
</feature>
<keyword evidence="1" id="KW-0812">Transmembrane</keyword>
<evidence type="ECO:0000313" key="4">
    <source>
        <dbReference type="Proteomes" id="UP000274694"/>
    </source>
</evidence>
<proteinExistence type="predicted"/>